<keyword evidence="3 5" id="KW-1133">Transmembrane helix</keyword>
<dbReference type="Gene3D" id="3.40.1710.10">
    <property type="entry name" value="abc type-2 transporter like domain"/>
    <property type="match status" value="1"/>
</dbReference>
<keyword evidence="4 5" id="KW-0472">Membrane</keyword>
<evidence type="ECO:0000256" key="5">
    <source>
        <dbReference type="SAM" id="Phobius"/>
    </source>
</evidence>
<evidence type="ECO:0000256" key="1">
    <source>
        <dbReference type="ARBA" id="ARBA00004141"/>
    </source>
</evidence>
<keyword evidence="2 5" id="KW-0812">Transmembrane</keyword>
<comment type="subcellular location">
    <subcellularLocation>
        <location evidence="1">Membrane</location>
        <topology evidence="1">Multi-pass membrane protein</topology>
    </subcellularLocation>
</comment>
<evidence type="ECO:0000256" key="3">
    <source>
        <dbReference type="ARBA" id="ARBA00022989"/>
    </source>
</evidence>
<evidence type="ECO:0000256" key="2">
    <source>
        <dbReference type="ARBA" id="ARBA00022692"/>
    </source>
</evidence>
<feature type="transmembrane region" description="Helical" evidence="5">
    <location>
        <begin position="364"/>
        <end position="389"/>
    </location>
</feature>
<feature type="transmembrane region" description="Helical" evidence="5">
    <location>
        <begin position="234"/>
        <end position="258"/>
    </location>
</feature>
<feature type="transmembrane region" description="Helical" evidence="5">
    <location>
        <begin position="312"/>
        <end position="334"/>
    </location>
</feature>
<feature type="domain" description="ABC-2 type transporter transmembrane" evidence="6">
    <location>
        <begin position="20"/>
        <end position="386"/>
    </location>
</feature>
<evidence type="ECO:0000256" key="4">
    <source>
        <dbReference type="ARBA" id="ARBA00023136"/>
    </source>
</evidence>
<evidence type="ECO:0000313" key="8">
    <source>
        <dbReference type="Proteomes" id="UP000216312"/>
    </source>
</evidence>
<evidence type="ECO:0000259" key="6">
    <source>
        <dbReference type="Pfam" id="PF12698"/>
    </source>
</evidence>
<dbReference type="Proteomes" id="UP000216312">
    <property type="component" value="Unassembled WGS sequence"/>
</dbReference>
<proteinExistence type="predicted"/>
<feature type="transmembrane region" description="Helical" evidence="5">
    <location>
        <begin position="279"/>
        <end position="306"/>
    </location>
</feature>
<dbReference type="EMBL" id="NMUJ01000051">
    <property type="protein sequence ID" value="OYV02795.1"/>
    <property type="molecule type" value="Genomic_DNA"/>
</dbReference>
<evidence type="ECO:0000313" key="7">
    <source>
        <dbReference type="EMBL" id="OYV02795.1"/>
    </source>
</evidence>
<sequence length="398" mass="44756">MKRIRIVFQKEVRDLIRDRRTLYSLVVLPLLIYPVFIGGIQKVISRMVMREATTVVDVGIVGKTHAAKLWNYLQAEPLLRWIEVEDTIAPIEDKEVEAIIKIPEGFEVQLDKGVTSEVKIFYTNTRFKSQAAAGRVKDVLDRYRKDYVNKVLQGKGVDTRVLEPFAVTKRDITPKKRAGMFVLGMMVPYVFIIMMMTGAMHTATDITAGEKERGTLETILTAPLTRTELLLGKWLSVLVFALVTGMLAVIGLVVAIKFRLTPMGNIPGTEQMGFYISPGAAGLILVLVVPLATFLASLLITVSIIAKSYREAQTYASIIMMVVIFPAMVSMLPIDLTLRPKIAAIPILNFVLAMKQLIMGEFELHGILMTFGFLCMWAMIMFILAYNVFRREEVLFRL</sequence>
<name>A0A257LSY5_UNCW3</name>
<dbReference type="GO" id="GO:0140359">
    <property type="term" value="F:ABC-type transporter activity"/>
    <property type="evidence" value="ECO:0007669"/>
    <property type="project" value="InterPro"/>
</dbReference>
<dbReference type="InterPro" id="IPR013525">
    <property type="entry name" value="ABC2_TM"/>
</dbReference>
<accession>A0A257LSY5</accession>
<gene>
    <name evidence="7" type="ORF">CGW93_03755</name>
</gene>
<dbReference type="PANTHER" id="PTHR43471:SF3">
    <property type="entry name" value="ABC TRANSPORTER PERMEASE PROTEIN NATB"/>
    <property type="match status" value="1"/>
</dbReference>
<feature type="transmembrane region" description="Helical" evidence="5">
    <location>
        <begin position="22"/>
        <end position="40"/>
    </location>
</feature>
<protein>
    <recommendedName>
        <fullName evidence="6">ABC-2 type transporter transmembrane domain-containing protein</fullName>
    </recommendedName>
</protein>
<dbReference type="PANTHER" id="PTHR43471">
    <property type="entry name" value="ABC TRANSPORTER PERMEASE"/>
    <property type="match status" value="1"/>
</dbReference>
<dbReference type="AlphaFoldDB" id="A0A257LSY5"/>
<dbReference type="GO" id="GO:0005886">
    <property type="term" value="C:plasma membrane"/>
    <property type="evidence" value="ECO:0007669"/>
    <property type="project" value="UniProtKB-SubCell"/>
</dbReference>
<feature type="transmembrane region" description="Helical" evidence="5">
    <location>
        <begin position="178"/>
        <end position="200"/>
    </location>
</feature>
<reference evidence="8" key="1">
    <citation type="submission" date="2017-07" db="EMBL/GenBank/DDBJ databases">
        <title>Novel pathways for hydrocarbon cycling and metabolic interdependencies in hydrothermal sediment communities.</title>
        <authorList>
            <person name="Dombrowski N."/>
            <person name="Seitz K."/>
            <person name="Teske A."/>
            <person name="Baker B."/>
        </authorList>
    </citation>
    <scope>NUCLEOTIDE SEQUENCE [LARGE SCALE GENOMIC DNA]</scope>
</reference>
<dbReference type="Pfam" id="PF12698">
    <property type="entry name" value="ABC2_membrane_3"/>
    <property type="match status" value="1"/>
</dbReference>
<comment type="caution">
    <text evidence="7">The sequence shown here is derived from an EMBL/GenBank/DDBJ whole genome shotgun (WGS) entry which is preliminary data.</text>
</comment>
<organism evidence="7 8">
    <name type="scientific">candidate division WOR-3 bacterium 4484_18</name>
    <dbReference type="NCBI Taxonomy" id="2020626"/>
    <lineage>
        <taxon>Bacteria</taxon>
        <taxon>Bacteria division WOR-3</taxon>
    </lineage>
</organism>